<feature type="binding site" evidence="2">
    <location>
        <position position="359"/>
    </location>
    <ligand>
        <name>Mn(2+)</name>
        <dbReference type="ChEBI" id="CHEBI:29035"/>
        <label>1</label>
    </ligand>
</feature>
<dbReference type="GO" id="GO:0005886">
    <property type="term" value="C:plasma membrane"/>
    <property type="evidence" value="ECO:0007669"/>
    <property type="project" value="UniProtKB-SubCell"/>
</dbReference>
<dbReference type="EMBL" id="DVFO01000053">
    <property type="protein sequence ID" value="HIQ61045.1"/>
    <property type="molecule type" value="Genomic_DNA"/>
</dbReference>
<feature type="binding site" evidence="2">
    <location>
        <position position="363"/>
    </location>
    <ligand>
        <name>Mn(2+)</name>
        <dbReference type="ChEBI" id="CHEBI:29035"/>
        <label>1</label>
    </ligand>
</feature>
<dbReference type="InterPro" id="IPR038763">
    <property type="entry name" value="DHH_sf"/>
</dbReference>
<dbReference type="GO" id="GO:0046872">
    <property type="term" value="F:metal ion binding"/>
    <property type="evidence" value="ECO:0007669"/>
    <property type="project" value="UniProtKB-KW"/>
</dbReference>
<dbReference type="InterPro" id="IPR014528">
    <property type="entry name" value="GdpP/PdeA"/>
</dbReference>
<reference evidence="5" key="2">
    <citation type="journal article" date="2021" name="PeerJ">
        <title>Extensive microbial diversity within the chicken gut microbiome revealed by metagenomics and culture.</title>
        <authorList>
            <person name="Gilroy R."/>
            <person name="Ravi A."/>
            <person name="Getino M."/>
            <person name="Pursley I."/>
            <person name="Horton D.L."/>
            <person name="Alikhan N.F."/>
            <person name="Baker D."/>
            <person name="Gharbi K."/>
            <person name="Hall N."/>
            <person name="Watson M."/>
            <person name="Adriaenssens E.M."/>
            <person name="Foster-Nyarko E."/>
            <person name="Jarju S."/>
            <person name="Secka A."/>
            <person name="Antonio M."/>
            <person name="Oren A."/>
            <person name="Chaudhuri R.R."/>
            <person name="La Ragione R."/>
            <person name="Hildebrand F."/>
            <person name="Pallen M.J."/>
        </authorList>
    </citation>
    <scope>NUCLEOTIDE SEQUENCE</scope>
    <source>
        <strain evidence="5">ChiGjej2B2-12916</strain>
    </source>
</reference>
<gene>
    <name evidence="5" type="ORF">IAD31_05560</name>
</gene>
<dbReference type="InterPro" id="IPR001667">
    <property type="entry name" value="DDH_dom"/>
</dbReference>
<feature type="domain" description="GGDEF" evidence="4">
    <location>
        <begin position="188"/>
        <end position="316"/>
    </location>
</feature>
<accession>A0A9D0YSK8</accession>
<dbReference type="Gene3D" id="3.90.1640.10">
    <property type="entry name" value="inorganic pyrophosphatase (n-terminal core)"/>
    <property type="match status" value="1"/>
</dbReference>
<feature type="transmembrane region" description="Helical" evidence="3">
    <location>
        <begin position="12"/>
        <end position="30"/>
    </location>
</feature>
<comment type="subcellular location">
    <subcellularLocation>
        <location evidence="1">Cell membrane</location>
    </subcellularLocation>
</comment>
<dbReference type="GO" id="GO:0003676">
    <property type="term" value="F:nucleic acid binding"/>
    <property type="evidence" value="ECO:0007669"/>
    <property type="project" value="UniProtKB-UniRule"/>
</dbReference>
<keyword evidence="2" id="KW-0479">Metal-binding</keyword>
<comment type="caution">
    <text evidence="5">The sequence shown here is derived from an EMBL/GenBank/DDBJ whole genome shotgun (WGS) entry which is preliminary data.</text>
</comment>
<keyword evidence="1" id="KW-0378">Hydrolase</keyword>
<evidence type="ECO:0000313" key="5">
    <source>
        <dbReference type="EMBL" id="HIQ61045.1"/>
    </source>
</evidence>
<dbReference type="PIRSF" id="PIRSF026583">
    <property type="entry name" value="YybT"/>
    <property type="match status" value="1"/>
</dbReference>
<reference evidence="5" key="1">
    <citation type="submission" date="2020-10" db="EMBL/GenBank/DDBJ databases">
        <authorList>
            <person name="Gilroy R."/>
        </authorList>
    </citation>
    <scope>NUCLEOTIDE SEQUENCE</scope>
    <source>
        <strain evidence="5">ChiGjej2B2-12916</strain>
    </source>
</reference>
<dbReference type="Gene3D" id="3.10.310.30">
    <property type="match status" value="1"/>
</dbReference>
<name>A0A9D0YSK8_9FIRM</name>
<dbReference type="Proteomes" id="UP000886879">
    <property type="component" value="Unassembled WGS sequence"/>
</dbReference>
<dbReference type="SMART" id="SM00267">
    <property type="entry name" value="GGDEF"/>
    <property type="match status" value="1"/>
</dbReference>
<comment type="catalytic activity">
    <reaction evidence="1">
        <text>3',3'-c-di-AMP + H2O = 5'-O-phosphonoadenylyl-(3'-&gt;5')-adenosine + H(+)</text>
        <dbReference type="Rhea" id="RHEA:54420"/>
        <dbReference type="ChEBI" id="CHEBI:15377"/>
        <dbReference type="ChEBI" id="CHEBI:15378"/>
        <dbReference type="ChEBI" id="CHEBI:71500"/>
        <dbReference type="ChEBI" id="CHEBI:138171"/>
    </reaction>
</comment>
<keyword evidence="3" id="KW-0812">Transmembrane</keyword>
<dbReference type="InterPro" id="IPR003156">
    <property type="entry name" value="DHHA1_dom"/>
</dbReference>
<dbReference type="GO" id="GO:0016787">
    <property type="term" value="F:hydrolase activity"/>
    <property type="evidence" value="ECO:0007669"/>
    <property type="project" value="UniProtKB-UniRule"/>
</dbReference>
<keyword evidence="1" id="KW-1003">Cell membrane</keyword>
<comment type="similarity">
    <text evidence="1">Belongs to the GdpP/PdeA phosphodiesterase family.</text>
</comment>
<dbReference type="InterPro" id="IPR051319">
    <property type="entry name" value="Oligoribo/pAp-PDE_c-di-AMP_PDE"/>
</dbReference>
<evidence type="ECO:0000256" key="3">
    <source>
        <dbReference type="SAM" id="Phobius"/>
    </source>
</evidence>
<evidence type="ECO:0000256" key="2">
    <source>
        <dbReference type="PIRSR" id="PIRSR026583-50"/>
    </source>
</evidence>
<feature type="binding site" evidence="2">
    <location>
        <position position="511"/>
    </location>
    <ligand>
        <name>Mn(2+)</name>
        <dbReference type="ChEBI" id="CHEBI:29035"/>
        <label>2</label>
    </ligand>
</feature>
<proteinExistence type="inferred from homology"/>
<dbReference type="AlphaFoldDB" id="A0A9D0YSK8"/>
<dbReference type="InterPro" id="IPR000160">
    <property type="entry name" value="GGDEF_dom"/>
</dbReference>
<dbReference type="PANTHER" id="PTHR47618">
    <property type="entry name" value="BIFUNCTIONAL OLIGORIBONUCLEASE AND PAP PHOSPHATASE NRNA"/>
    <property type="match status" value="1"/>
</dbReference>
<evidence type="ECO:0000313" key="6">
    <source>
        <dbReference type="Proteomes" id="UP000886879"/>
    </source>
</evidence>
<feature type="binding site" evidence="2">
    <location>
        <position position="456"/>
    </location>
    <ligand>
        <name>Mn(2+)</name>
        <dbReference type="ChEBI" id="CHEBI:29035"/>
        <label>2</label>
    </ligand>
</feature>
<evidence type="ECO:0000256" key="1">
    <source>
        <dbReference type="PIRNR" id="PIRNR026583"/>
    </source>
</evidence>
<organism evidence="5 6">
    <name type="scientific">Candidatus Enterenecus faecium</name>
    <dbReference type="NCBI Taxonomy" id="2840780"/>
    <lineage>
        <taxon>Bacteria</taxon>
        <taxon>Bacillati</taxon>
        <taxon>Bacillota</taxon>
        <taxon>Clostridia</taxon>
        <taxon>Eubacteriales</taxon>
        <taxon>Candidatus Enterenecus</taxon>
    </lineage>
</organism>
<protein>
    <recommendedName>
        <fullName evidence="1">Cyclic-di-AMP phosphodiesterase</fullName>
        <ecNumber evidence="1">3.1.4.-</ecNumber>
    </recommendedName>
</protein>
<sequence length="673" mass="74521">MNRTLSRLLGPRFGLYFLVMIVFAAITALLGNVQMALGEAAVVLVLYLLYLRASLLRRREATRYLDQLLGSVDEATRDSTLNCPLPVMMFRPDTDEIVWSNDRFLHLSGDRSRLFDTKLTDIAPQFDSRWLLEGKHECPHEVAMGRRRYQVFGNVGRTQEEGRESLLATTYWLDVTEASNLKEIYQATRPVVAILLLDNYEDTIKGLPENVASNMIADINQRISQWMGDVGGIFCRLDRDRFLYIFEEQYLQGYKEEKFSILDSIRQVQTPNGISVTLSLGIGVDGETPADLYRFASLSVEMALSRGGDQAVVKNRFNFEFFGGRAKETEKRTKVKSRVMASALGELVADASCVFVMGHAAADMDAVGAAVGVCAIARKKGVPHYIVRESGPTPADQLYRKLEGMEEYKDLFLDSQETLLKADSRSLLVVVDTNRPEQVASREVLQSCNKVAVIDHHRRAATYIEGGALYFHEPYASSTCELVSELLGYLMEPGELLRGEAEAMMAGLMLDTKNFTMRTGGRTFEAAAFLRRAGGDTGEVKKMFQTGLADTVAKYGIIQNAKMYRQDIAIAPVDHTVNRVTAAQAADELLNIAGINTSFVLYPDGDRVVVSARSINDTNVQVILEALGGGGNAGAAGAQIAGQTLKQVTESLMATLERYFKTDDPEEMGEEEE</sequence>
<dbReference type="PROSITE" id="PS50887">
    <property type="entry name" value="GGDEF"/>
    <property type="match status" value="1"/>
</dbReference>
<dbReference type="EC" id="3.1.4.-" evidence="1"/>
<feature type="binding site" evidence="2">
    <location>
        <position position="432"/>
    </location>
    <ligand>
        <name>Mn(2+)</name>
        <dbReference type="ChEBI" id="CHEBI:29035"/>
        <label>2</label>
    </ligand>
</feature>
<comment type="cofactor">
    <cofactor evidence="2">
        <name>Mn(2+)</name>
        <dbReference type="ChEBI" id="CHEBI:29035"/>
    </cofactor>
    <text evidence="2">For phosphodiesterase activity, probably binds 2 Mn(2+) per subunit.</text>
</comment>
<dbReference type="Gene3D" id="3.30.450.20">
    <property type="entry name" value="PAS domain"/>
    <property type="match status" value="1"/>
</dbReference>
<dbReference type="SUPFAM" id="SSF64182">
    <property type="entry name" value="DHH phosphoesterases"/>
    <property type="match status" value="1"/>
</dbReference>
<keyword evidence="2" id="KW-0464">Manganese</keyword>
<keyword evidence="3" id="KW-1133">Transmembrane helix</keyword>
<feature type="binding site" evidence="2">
    <location>
        <position position="365"/>
    </location>
    <ligand>
        <name>Mn(2+)</name>
        <dbReference type="ChEBI" id="CHEBI:29035"/>
        <label>2</label>
    </ligand>
</feature>
<dbReference type="Pfam" id="PF01368">
    <property type="entry name" value="DHH"/>
    <property type="match status" value="1"/>
</dbReference>
<evidence type="ECO:0000259" key="4">
    <source>
        <dbReference type="PROSITE" id="PS50887"/>
    </source>
</evidence>
<dbReference type="Pfam" id="PF02272">
    <property type="entry name" value="DHHA1"/>
    <property type="match status" value="1"/>
</dbReference>
<dbReference type="Pfam" id="PF24898">
    <property type="entry name" value="GGDEF_GdpP"/>
    <property type="match status" value="1"/>
</dbReference>
<comment type="function">
    <text evidence="1">Has phosphodiesterase (PDE) activity against cyclic-di-AMP (c-di-AMP).</text>
</comment>
<keyword evidence="1 3" id="KW-0472">Membrane</keyword>
<dbReference type="PANTHER" id="PTHR47618:SF2">
    <property type="entry name" value="CYCLIC-DI-AMP PHOSPHODIESTERASE GDPP"/>
    <property type="match status" value="1"/>
</dbReference>
<feature type="binding site" evidence="2">
    <location>
        <position position="432"/>
    </location>
    <ligand>
        <name>Mn(2+)</name>
        <dbReference type="ChEBI" id="CHEBI:29035"/>
        <label>1</label>
    </ligand>
</feature>